<evidence type="ECO:0000259" key="1">
    <source>
        <dbReference type="PROSITE" id="PS51725"/>
    </source>
</evidence>
<proteinExistence type="predicted"/>
<feature type="domain" description="ABM" evidence="1">
    <location>
        <begin position="13"/>
        <end position="99"/>
    </location>
</feature>
<accession>C1A3P8</accession>
<dbReference type="Pfam" id="PF03992">
    <property type="entry name" value="ABM"/>
    <property type="match status" value="1"/>
</dbReference>
<dbReference type="eggNOG" id="COG1359">
    <property type="taxonomic scope" value="Bacteria"/>
</dbReference>
<sequence length="99" mass="11025">MTRQPIYHPAMTIIVAGQIEVKPGQRQRFLDGSADAMRLARTTNGCEDFVVAADPLDANRVNIFELWRSRKALHDFRGAGPDDGLAELIVAARVNEYEV</sequence>
<dbReference type="KEGG" id="gau:GAU_0083"/>
<dbReference type="EMBL" id="AP009153">
    <property type="protein sequence ID" value="BAH37125.1"/>
    <property type="molecule type" value="Genomic_DNA"/>
</dbReference>
<organism evidence="2 3">
    <name type="scientific">Gemmatimonas aurantiaca (strain DSM 14586 / JCM 11422 / NBRC 100505 / T-27)</name>
    <dbReference type="NCBI Taxonomy" id="379066"/>
    <lineage>
        <taxon>Bacteria</taxon>
        <taxon>Pseudomonadati</taxon>
        <taxon>Gemmatimonadota</taxon>
        <taxon>Gemmatimonadia</taxon>
        <taxon>Gemmatimonadales</taxon>
        <taxon>Gemmatimonadaceae</taxon>
        <taxon>Gemmatimonas</taxon>
    </lineage>
</organism>
<gene>
    <name evidence="2" type="ordered locus">GAU_0083</name>
</gene>
<dbReference type="Gene3D" id="3.30.70.100">
    <property type="match status" value="1"/>
</dbReference>
<keyword evidence="3" id="KW-1185">Reference proteome</keyword>
<dbReference type="AlphaFoldDB" id="C1A3P8"/>
<dbReference type="Proteomes" id="UP000002209">
    <property type="component" value="Chromosome"/>
</dbReference>
<dbReference type="SUPFAM" id="SSF54909">
    <property type="entry name" value="Dimeric alpha+beta barrel"/>
    <property type="match status" value="1"/>
</dbReference>
<evidence type="ECO:0000313" key="3">
    <source>
        <dbReference type="Proteomes" id="UP000002209"/>
    </source>
</evidence>
<dbReference type="InterPro" id="IPR011008">
    <property type="entry name" value="Dimeric_a/b-barrel"/>
</dbReference>
<protein>
    <recommendedName>
        <fullName evidence="1">ABM domain-containing protein</fullName>
    </recommendedName>
</protein>
<name>C1A3P8_GEMAT</name>
<evidence type="ECO:0000313" key="2">
    <source>
        <dbReference type="EMBL" id="BAH37125.1"/>
    </source>
</evidence>
<dbReference type="PROSITE" id="PS51725">
    <property type="entry name" value="ABM"/>
    <property type="match status" value="1"/>
</dbReference>
<dbReference type="STRING" id="379066.GAU_0083"/>
<reference evidence="3" key="1">
    <citation type="submission" date="2006-03" db="EMBL/GenBank/DDBJ databases">
        <title>Complete genome sequence of Gemmatimonas aurantiaca T-27 that represents a novel phylum Gemmatimonadetes.</title>
        <authorList>
            <person name="Takasaki K."/>
            <person name="Ichikawa N."/>
            <person name="Miura H."/>
            <person name="Matsushita S."/>
            <person name="Watanabe Y."/>
            <person name="Oguchi A."/>
            <person name="Ankai A."/>
            <person name="Yashiro I."/>
            <person name="Takahashi M."/>
            <person name="Terui Y."/>
            <person name="Fukui S."/>
            <person name="Yokoyama H."/>
            <person name="Tanikawa S."/>
            <person name="Hanada S."/>
            <person name="Kamagata Y."/>
            <person name="Fujita N."/>
        </authorList>
    </citation>
    <scope>NUCLEOTIDE SEQUENCE [LARGE SCALE GENOMIC DNA]</scope>
    <source>
        <strain evidence="3">T-27 / DSM 14586 / JCM 11422 / NBRC 100505</strain>
    </source>
</reference>
<dbReference type="HOGENOM" id="CLU_131496_13_2_0"/>
<dbReference type="InterPro" id="IPR007138">
    <property type="entry name" value="ABM_dom"/>
</dbReference>